<dbReference type="PANTHER" id="PTHR43840:SF15">
    <property type="entry name" value="MITOCHONDRIAL METAL TRANSPORTER 1-RELATED"/>
    <property type="match status" value="1"/>
</dbReference>
<keyword evidence="3" id="KW-0813">Transport</keyword>
<dbReference type="GO" id="GO:0006882">
    <property type="term" value="P:intracellular zinc ion homeostasis"/>
    <property type="evidence" value="ECO:0007669"/>
    <property type="project" value="TreeGrafter"/>
</dbReference>
<dbReference type="InterPro" id="IPR027470">
    <property type="entry name" value="Cation_efflux_CTD"/>
</dbReference>
<proteinExistence type="inferred from homology"/>
<organism evidence="10 11">
    <name type="scientific">Velamenicoccus archaeovorus</name>
    <dbReference type="NCBI Taxonomy" id="1930593"/>
    <lineage>
        <taxon>Bacteria</taxon>
        <taxon>Pseudomonadati</taxon>
        <taxon>Candidatus Omnitrophota</taxon>
        <taxon>Candidatus Velamenicoccus</taxon>
    </lineage>
</organism>
<keyword evidence="6 7" id="KW-0472">Membrane</keyword>
<dbReference type="InterPro" id="IPR027469">
    <property type="entry name" value="Cation_efflux_TMD_sf"/>
</dbReference>
<evidence type="ECO:0000313" key="10">
    <source>
        <dbReference type="EMBL" id="QAT17362.1"/>
    </source>
</evidence>
<feature type="transmembrane region" description="Helical" evidence="7">
    <location>
        <begin position="26"/>
        <end position="48"/>
    </location>
</feature>
<dbReference type="Pfam" id="PF01545">
    <property type="entry name" value="Cation_efflux"/>
    <property type="match status" value="1"/>
</dbReference>
<dbReference type="SUPFAM" id="SSF160240">
    <property type="entry name" value="Cation efflux protein cytoplasmic domain-like"/>
    <property type="match status" value="1"/>
</dbReference>
<evidence type="ECO:0000256" key="1">
    <source>
        <dbReference type="ARBA" id="ARBA00004141"/>
    </source>
</evidence>
<dbReference type="EMBL" id="CP019384">
    <property type="protein sequence ID" value="QAT17362.1"/>
    <property type="molecule type" value="Genomic_DNA"/>
</dbReference>
<dbReference type="InterPro" id="IPR002524">
    <property type="entry name" value="Cation_efflux"/>
</dbReference>
<accession>A0A410P5J1</accession>
<gene>
    <name evidence="10" type="ORF">BU251_06300</name>
</gene>
<dbReference type="PANTHER" id="PTHR43840">
    <property type="entry name" value="MITOCHONDRIAL METAL TRANSPORTER 1-RELATED"/>
    <property type="match status" value="1"/>
</dbReference>
<dbReference type="RefSeq" id="WP_128700184.1">
    <property type="nucleotide sequence ID" value="NZ_CP019384.1"/>
</dbReference>
<evidence type="ECO:0000256" key="5">
    <source>
        <dbReference type="ARBA" id="ARBA00022989"/>
    </source>
</evidence>
<evidence type="ECO:0000256" key="3">
    <source>
        <dbReference type="ARBA" id="ARBA00022448"/>
    </source>
</evidence>
<dbReference type="GO" id="GO:0015086">
    <property type="term" value="F:cadmium ion transmembrane transporter activity"/>
    <property type="evidence" value="ECO:0007669"/>
    <property type="project" value="TreeGrafter"/>
</dbReference>
<evidence type="ECO:0000259" key="8">
    <source>
        <dbReference type="Pfam" id="PF01545"/>
    </source>
</evidence>
<dbReference type="GO" id="GO:0015093">
    <property type="term" value="F:ferrous iron transmembrane transporter activity"/>
    <property type="evidence" value="ECO:0007669"/>
    <property type="project" value="TreeGrafter"/>
</dbReference>
<dbReference type="SUPFAM" id="SSF161111">
    <property type="entry name" value="Cation efflux protein transmembrane domain-like"/>
    <property type="match status" value="1"/>
</dbReference>
<feature type="transmembrane region" description="Helical" evidence="7">
    <location>
        <begin position="98"/>
        <end position="116"/>
    </location>
</feature>
<dbReference type="InterPro" id="IPR058533">
    <property type="entry name" value="Cation_efflux_TM"/>
</dbReference>
<dbReference type="Pfam" id="PF16916">
    <property type="entry name" value="ZT_dimer"/>
    <property type="match status" value="1"/>
</dbReference>
<dbReference type="InterPro" id="IPR050291">
    <property type="entry name" value="CDF_Transporter"/>
</dbReference>
<protein>
    <submittedName>
        <fullName evidence="10">Cation efflux protein</fullName>
    </submittedName>
</protein>
<dbReference type="Gene3D" id="1.20.1510.10">
    <property type="entry name" value="Cation efflux protein transmembrane domain"/>
    <property type="match status" value="1"/>
</dbReference>
<feature type="transmembrane region" description="Helical" evidence="7">
    <location>
        <begin position="195"/>
        <end position="212"/>
    </location>
</feature>
<evidence type="ECO:0000256" key="2">
    <source>
        <dbReference type="ARBA" id="ARBA00008114"/>
    </source>
</evidence>
<dbReference type="Proteomes" id="UP000287243">
    <property type="component" value="Chromosome"/>
</dbReference>
<dbReference type="FunFam" id="1.20.1510.10:FF:000006">
    <property type="entry name" value="Divalent cation efflux transporter"/>
    <property type="match status" value="1"/>
</dbReference>
<feature type="domain" description="Cation efflux protein transmembrane" evidence="8">
    <location>
        <begin position="27"/>
        <end position="220"/>
    </location>
</feature>
<comment type="subcellular location">
    <subcellularLocation>
        <location evidence="1">Membrane</location>
        <topology evidence="1">Multi-pass membrane protein</topology>
    </subcellularLocation>
</comment>
<comment type="similarity">
    <text evidence="2">Belongs to the cation diffusion facilitator (CDF) transporter (TC 2.A.4) family.</text>
</comment>
<dbReference type="KEGG" id="vai:BU251_06300"/>
<name>A0A410P5J1_VELA1</name>
<evidence type="ECO:0000259" key="9">
    <source>
        <dbReference type="Pfam" id="PF16916"/>
    </source>
</evidence>
<feature type="transmembrane region" description="Helical" evidence="7">
    <location>
        <begin position="128"/>
        <end position="149"/>
    </location>
</feature>
<dbReference type="AlphaFoldDB" id="A0A410P5J1"/>
<feature type="domain" description="Cation efflux protein cytoplasmic" evidence="9">
    <location>
        <begin position="226"/>
        <end position="299"/>
    </location>
</feature>
<keyword evidence="11" id="KW-1185">Reference proteome</keyword>
<reference evidence="10 11" key="1">
    <citation type="submission" date="2017-01" db="EMBL/GenBank/DDBJ databases">
        <title>First insights into the biology of 'candidatus Vampirococcus archaeovorus'.</title>
        <authorList>
            <person name="Kizina J."/>
            <person name="Jordan S."/>
            <person name="Stueber K."/>
            <person name="Reinhardt R."/>
            <person name="Harder J."/>
        </authorList>
    </citation>
    <scope>NUCLEOTIDE SEQUENCE [LARGE SCALE GENOMIC DNA]</scope>
    <source>
        <strain evidence="10 11">LiM</strain>
    </source>
</reference>
<evidence type="ECO:0000256" key="6">
    <source>
        <dbReference type="ARBA" id="ARBA00023136"/>
    </source>
</evidence>
<keyword evidence="5 7" id="KW-1133">Transmembrane helix</keyword>
<keyword evidence="4 7" id="KW-0812">Transmembrane</keyword>
<dbReference type="Gene3D" id="3.30.70.1350">
    <property type="entry name" value="Cation efflux protein, cytoplasmic domain"/>
    <property type="match status" value="1"/>
</dbReference>
<dbReference type="NCBIfam" id="TIGR01297">
    <property type="entry name" value="CDF"/>
    <property type="match status" value="1"/>
</dbReference>
<dbReference type="GO" id="GO:0015341">
    <property type="term" value="F:zinc efflux antiporter activity"/>
    <property type="evidence" value="ECO:0007669"/>
    <property type="project" value="TreeGrafter"/>
</dbReference>
<dbReference type="GO" id="GO:0005886">
    <property type="term" value="C:plasma membrane"/>
    <property type="evidence" value="ECO:0007669"/>
    <property type="project" value="TreeGrafter"/>
</dbReference>
<dbReference type="OrthoDB" id="9806522at2"/>
<evidence type="ECO:0000256" key="7">
    <source>
        <dbReference type="SAM" id="Phobius"/>
    </source>
</evidence>
<evidence type="ECO:0000256" key="4">
    <source>
        <dbReference type="ARBA" id="ARBA00022692"/>
    </source>
</evidence>
<evidence type="ECO:0000313" key="11">
    <source>
        <dbReference type="Proteomes" id="UP000287243"/>
    </source>
</evidence>
<sequence length="308" mass="33976">MSLHHHEHAFHAPAGEKGYVRAVRRILVVILGLNWLVAILKLVFGYLINSTSMVADGYHSFADGASNIVGLLGMRIAGQPMDEDHPYGHKKYETLASLVIAFLLFLVCLNLIHSGWERLRTKSAPEVNIWGFVVLGLTMLINTAVMFYESRRGRALGSDILVADAMHTRADLLTSCSVAVALIGVKIGFPILDPLVAMVIAVFIAISGLEILKGSSAILCDTAAIDRRAIERLVMAIPEVKKCHKIRTRGRHDDIFIDLHLLVDDNMKVVRAHDLTVKIEDLIKKEFCGVSDIVVHVEPLSSEAHHDD</sequence>
<dbReference type="InterPro" id="IPR036837">
    <property type="entry name" value="Cation_efflux_CTD_sf"/>
</dbReference>